<sequence length="441" mass="49144">MKKRCVFSLIVALTMTLAACSGGASLEKKEGQQGQDGKKTVVLSVLQADPVYSLAEKQYEEKHPNVDIQIKEYVKGEGSNQEGDIEKYVNTTNTELLTGKGADLISLNVMDLPVRKYVDKKVLVNLSSLMKEDATFDSSQYEMNILDGAKMNGGLYTLPLRFSLNGFMGDAKAIEESGVKFDDSKWTWSEFITVGKSLAASGGHTYSIGNMSREQMLYDLFTDNYKRIVNEEKRPASFDTNEFALLMEQVKTLFEEKVVTDAEVDAGDYFFSPVWINYPADYFEMPSLIFENGKGKIYNKPVATGQQAGDSFTMQMTLGLNANSAVQAEAWDFMKFLMSEEIQTMPDHQSFSIHKTVNEKTLQDLLNKGSIESLTGSTVPVQKADIDMIKQMMVSASTPEKHDSKIRTIITEEVKAYYSGQKSAQAVAELVANRVTTYLNE</sequence>
<evidence type="ECO:0000313" key="3">
    <source>
        <dbReference type="Proteomes" id="UP000076967"/>
    </source>
</evidence>
<feature type="signal peptide" evidence="1">
    <location>
        <begin position="1"/>
        <end position="18"/>
    </location>
</feature>
<keyword evidence="1" id="KW-0732">Signal</keyword>
<dbReference type="PROSITE" id="PS51257">
    <property type="entry name" value="PROKAR_LIPOPROTEIN"/>
    <property type="match status" value="1"/>
</dbReference>
<evidence type="ECO:0000256" key="1">
    <source>
        <dbReference type="SAM" id="SignalP"/>
    </source>
</evidence>
<dbReference type="Gene3D" id="3.40.190.10">
    <property type="entry name" value="Periplasmic binding protein-like II"/>
    <property type="match status" value="1"/>
</dbReference>
<dbReference type="PANTHER" id="PTHR43649">
    <property type="entry name" value="ARABINOSE-BINDING PROTEIN-RELATED"/>
    <property type="match status" value="1"/>
</dbReference>
<keyword evidence="3" id="KW-1185">Reference proteome</keyword>
<organism evidence="2 3">
    <name type="scientific">Paenibacillus glacialis</name>
    <dbReference type="NCBI Taxonomy" id="494026"/>
    <lineage>
        <taxon>Bacteria</taxon>
        <taxon>Bacillati</taxon>
        <taxon>Bacillota</taxon>
        <taxon>Bacilli</taxon>
        <taxon>Bacillales</taxon>
        <taxon>Paenibacillaceae</taxon>
        <taxon>Paenibacillus</taxon>
    </lineage>
</organism>
<dbReference type="SUPFAM" id="SSF53850">
    <property type="entry name" value="Periplasmic binding protein-like II"/>
    <property type="match status" value="1"/>
</dbReference>
<dbReference type="Pfam" id="PF01547">
    <property type="entry name" value="SBP_bac_1"/>
    <property type="match status" value="1"/>
</dbReference>
<feature type="chain" id="PRO_5038959030" evidence="1">
    <location>
        <begin position="19"/>
        <end position="441"/>
    </location>
</feature>
<reference evidence="2 3" key="1">
    <citation type="submission" date="2016-03" db="EMBL/GenBank/DDBJ databases">
        <title>Draft genome sequence of Paenibacillus glacialis DSM 22343.</title>
        <authorList>
            <person name="Shin S.-K."/>
            <person name="Yi H."/>
        </authorList>
    </citation>
    <scope>NUCLEOTIDE SEQUENCE [LARGE SCALE GENOMIC DNA]</scope>
    <source>
        <strain evidence="2 3">DSM 22343</strain>
    </source>
</reference>
<comment type="caution">
    <text evidence="2">The sequence shown here is derived from an EMBL/GenBank/DDBJ whole genome shotgun (WGS) entry which is preliminary data.</text>
</comment>
<name>A0A168GWZ3_9BACL</name>
<dbReference type="OrthoDB" id="1992988at2"/>
<dbReference type="EMBL" id="LVJH01000051">
    <property type="protein sequence ID" value="OAB37596.1"/>
    <property type="molecule type" value="Genomic_DNA"/>
</dbReference>
<accession>A0A168GWZ3</accession>
<dbReference type="InterPro" id="IPR006059">
    <property type="entry name" value="SBP"/>
</dbReference>
<proteinExistence type="predicted"/>
<dbReference type="STRING" id="494026.PGLA_20770"/>
<gene>
    <name evidence="2" type="ORF">PGLA_20770</name>
</gene>
<dbReference type="RefSeq" id="WP_068536548.1">
    <property type="nucleotide sequence ID" value="NZ_LVJH01000051.1"/>
</dbReference>
<dbReference type="AlphaFoldDB" id="A0A168GWZ3"/>
<dbReference type="InterPro" id="IPR050490">
    <property type="entry name" value="Bact_solute-bd_prot1"/>
</dbReference>
<protein>
    <submittedName>
        <fullName evidence="2">ABC transporter substrate-binding protein</fullName>
    </submittedName>
</protein>
<dbReference type="PANTHER" id="PTHR43649:SF12">
    <property type="entry name" value="DIACETYLCHITOBIOSE BINDING PROTEIN DASA"/>
    <property type="match status" value="1"/>
</dbReference>
<dbReference type="Proteomes" id="UP000076967">
    <property type="component" value="Unassembled WGS sequence"/>
</dbReference>
<evidence type="ECO:0000313" key="2">
    <source>
        <dbReference type="EMBL" id="OAB37596.1"/>
    </source>
</evidence>